<evidence type="ECO:0000259" key="5">
    <source>
        <dbReference type="Pfam" id="PF01555"/>
    </source>
</evidence>
<reference evidence="6 7" key="1">
    <citation type="journal article" date="2015" name="Genome Biol. Evol.">
        <title>Comparative Genomics of a Bacterivorous Green Alga Reveals Evolutionary Causalities and Consequences of Phago-Mixotrophic Mode of Nutrition.</title>
        <authorList>
            <person name="Burns J.A."/>
            <person name="Paasch A."/>
            <person name="Narechania A."/>
            <person name="Kim E."/>
        </authorList>
    </citation>
    <scope>NUCLEOTIDE SEQUENCE [LARGE SCALE GENOMIC DNA]</scope>
    <source>
        <strain evidence="6 7">PLY_AMNH</strain>
    </source>
</reference>
<feature type="region of interest" description="Disordered" evidence="4">
    <location>
        <begin position="400"/>
        <end position="427"/>
    </location>
</feature>
<evidence type="ECO:0000256" key="4">
    <source>
        <dbReference type="SAM" id="MobiDB-lite"/>
    </source>
</evidence>
<dbReference type="InterPro" id="IPR029063">
    <property type="entry name" value="SAM-dependent_MTases_sf"/>
</dbReference>
<dbReference type="GO" id="GO:0008170">
    <property type="term" value="F:N-methyltransferase activity"/>
    <property type="evidence" value="ECO:0007669"/>
    <property type="project" value="InterPro"/>
</dbReference>
<keyword evidence="3" id="KW-0175">Coiled coil</keyword>
<dbReference type="SUPFAM" id="SSF53335">
    <property type="entry name" value="S-adenosyl-L-methionine-dependent methyltransferases"/>
    <property type="match status" value="1"/>
</dbReference>
<gene>
    <name evidence="6" type="ORF">CYMTET_52727</name>
</gene>
<dbReference type="GO" id="GO:0032259">
    <property type="term" value="P:methylation"/>
    <property type="evidence" value="ECO:0007669"/>
    <property type="project" value="UniProtKB-KW"/>
</dbReference>
<protein>
    <recommendedName>
        <fullName evidence="5">DNA methylase N-4/N-6 domain-containing protein</fullName>
    </recommendedName>
</protein>
<dbReference type="EMBL" id="LGRX02034684">
    <property type="protein sequence ID" value="KAK3237174.1"/>
    <property type="molecule type" value="Genomic_DNA"/>
</dbReference>
<dbReference type="Pfam" id="PF01555">
    <property type="entry name" value="N6_N4_Mtase"/>
    <property type="match status" value="1"/>
</dbReference>
<keyword evidence="2" id="KW-0808">Transferase</keyword>
<dbReference type="InterPro" id="IPR001091">
    <property type="entry name" value="RM_Methyltransferase"/>
</dbReference>
<proteinExistence type="predicted"/>
<keyword evidence="7" id="KW-1185">Reference proteome</keyword>
<dbReference type="Proteomes" id="UP001190700">
    <property type="component" value="Unassembled WGS sequence"/>
</dbReference>
<evidence type="ECO:0000256" key="2">
    <source>
        <dbReference type="ARBA" id="ARBA00022679"/>
    </source>
</evidence>
<feature type="coiled-coil region" evidence="3">
    <location>
        <begin position="432"/>
        <end position="534"/>
    </location>
</feature>
<organism evidence="6 7">
    <name type="scientific">Cymbomonas tetramitiformis</name>
    <dbReference type="NCBI Taxonomy" id="36881"/>
    <lineage>
        <taxon>Eukaryota</taxon>
        <taxon>Viridiplantae</taxon>
        <taxon>Chlorophyta</taxon>
        <taxon>Pyramimonadophyceae</taxon>
        <taxon>Pyramimonadales</taxon>
        <taxon>Pyramimonadaceae</taxon>
        <taxon>Cymbomonas</taxon>
    </lineage>
</organism>
<dbReference type="AlphaFoldDB" id="A0AAE0ER24"/>
<comment type="caution">
    <text evidence="6">The sequence shown here is derived from an EMBL/GenBank/DDBJ whole genome shotgun (WGS) entry which is preliminary data.</text>
</comment>
<keyword evidence="1" id="KW-0489">Methyltransferase</keyword>
<evidence type="ECO:0000256" key="3">
    <source>
        <dbReference type="SAM" id="Coils"/>
    </source>
</evidence>
<dbReference type="PRINTS" id="PR00508">
    <property type="entry name" value="S21N4MTFRASE"/>
</dbReference>
<evidence type="ECO:0000256" key="1">
    <source>
        <dbReference type="ARBA" id="ARBA00022603"/>
    </source>
</evidence>
<dbReference type="Gene3D" id="3.40.50.150">
    <property type="entry name" value="Vaccinia Virus protein VP39"/>
    <property type="match status" value="1"/>
</dbReference>
<accession>A0AAE0ER24</accession>
<feature type="compositionally biased region" description="Acidic residues" evidence="4">
    <location>
        <begin position="405"/>
        <end position="427"/>
    </location>
</feature>
<dbReference type="GO" id="GO:0003677">
    <property type="term" value="F:DNA binding"/>
    <property type="evidence" value="ECO:0007669"/>
    <property type="project" value="InterPro"/>
</dbReference>
<evidence type="ECO:0000313" key="7">
    <source>
        <dbReference type="Proteomes" id="UP001190700"/>
    </source>
</evidence>
<sequence>MPPKNKKSAAAPQRSSVRHNYQEIFDSHFVELKPEATLEECWFGDNPRGDENDGEAVKASYAQHGKLRDEPAMLWAVLPSKRPPHYEHVPKRYKYVCIDGHGRHAFYAHAFAHGCQLRQKDVEPGNGMFLTHNANILDETLTLDEITTLAVAKISVNDSGSKTRTFFQDYSMFKWNILAFQKSTKKKVKSTDLLAQYQSDEFDQRFFTRLLKIVEYLQDKLKIEEIIRQCSNALGKGCCLNFDSLYSNKELERLNAVQQVQVFEECLKSLPFVENTQGGGVRKITDAKKLKAVETSPKPTRVITSPRSFTDCCTAFWMRSLTIDHINSMGGKVMDSEKAAQWMESLNQGKLDHVLLGEADNLKAPSAVNAGRLAGKEDLYMKKAVKRYIDHCRWKEVSEVSTKAEDDDEVEVEVDDAGDESGEEMEVDDFALSEEEDDERDARLQRKQERKKVEEFEARAEKLTRVEKRNEEFKEERNKMDELAVELEKKEAEDLEVEQKLQAKLAEKAAELRAAKLQKKAEAEEVEKEEEEEVPEPLDLSNVSVDKVLATGGPLRNGTEPVFDETHAEELMSFIALRWTSLEYEKDYPVYVEVKTTTDLKKEAKGAGRKKKQAAEPKVMFRLRKHKMAGAVQDPIVLTSRAIIGAGIPLLTLVLGTYEEIAKDLHAKLMEGVGIAAVITDVPWGDEKDTGYNTEVEWGAALQAISTVFDLNAALSEDSKKQDLGKADGEAIVFAMGDITALNCINHEASKNRLKVYKNMPGFVLLDGVRQSEVRGNTPTASGHLYTTLARSLNKPKLDYKKAVLAKFGPDLEGIAGVQTLTNFFCGNVLGPLSLFEYQSLEAVLEKNVKEFGAKENWTSKKTSDMVKYLCEMAMEHYQEYAAPFQALHSTGTFKHNCQITGCAALKSKCSEDGKTLVVGQKSVELGEYLVERYTSSAGQVVMDPFMGSGSGGIAALRKGRCFLGYEQKQTNYFSAVFHLSCALQKMIEGDEDFVLFKYEIP</sequence>
<name>A0AAE0ER24_9CHLO</name>
<evidence type="ECO:0000313" key="6">
    <source>
        <dbReference type="EMBL" id="KAK3237174.1"/>
    </source>
</evidence>
<dbReference type="InterPro" id="IPR002941">
    <property type="entry name" value="DNA_methylase_N4/N6"/>
</dbReference>
<feature type="domain" description="DNA methylase N-4/N-6" evidence="5">
    <location>
        <begin position="919"/>
        <end position="970"/>
    </location>
</feature>